<feature type="transmembrane region" description="Helical" evidence="2">
    <location>
        <begin position="148"/>
        <end position="169"/>
    </location>
</feature>
<proteinExistence type="predicted"/>
<evidence type="ECO:0000313" key="3">
    <source>
        <dbReference type="EMBL" id="HED09121.1"/>
    </source>
</evidence>
<dbReference type="AlphaFoldDB" id="A0A7V1PTS7"/>
<feature type="transmembrane region" description="Helical" evidence="2">
    <location>
        <begin position="222"/>
        <end position="239"/>
    </location>
</feature>
<feature type="transmembrane region" description="Helical" evidence="2">
    <location>
        <begin position="516"/>
        <end position="535"/>
    </location>
</feature>
<feature type="transmembrane region" description="Helical" evidence="2">
    <location>
        <begin position="440"/>
        <end position="458"/>
    </location>
</feature>
<feature type="transmembrane region" description="Helical" evidence="2">
    <location>
        <begin position="94"/>
        <end position="112"/>
    </location>
</feature>
<dbReference type="EMBL" id="DRLD01000014">
    <property type="protein sequence ID" value="HED09121.1"/>
    <property type="molecule type" value="Genomic_DNA"/>
</dbReference>
<dbReference type="PANTHER" id="PTHR38434">
    <property type="entry name" value="BLL2549 PROTEIN"/>
    <property type="match status" value="1"/>
</dbReference>
<feature type="transmembrane region" description="Helical" evidence="2">
    <location>
        <begin position="67"/>
        <end position="88"/>
    </location>
</feature>
<dbReference type="InterPro" id="IPR019286">
    <property type="entry name" value="DUF2339_TM"/>
</dbReference>
<feature type="transmembrane region" description="Helical" evidence="2">
    <location>
        <begin position="341"/>
        <end position="359"/>
    </location>
</feature>
<feature type="transmembrane region" description="Helical" evidence="2">
    <location>
        <begin position="464"/>
        <end position="484"/>
    </location>
</feature>
<feature type="transmembrane region" description="Helical" evidence="2">
    <location>
        <begin position="387"/>
        <end position="404"/>
    </location>
</feature>
<accession>A0A7V1PTS7</accession>
<keyword evidence="2" id="KW-0472">Membrane</keyword>
<dbReference type="Proteomes" id="UP000886005">
    <property type="component" value="Unassembled WGS sequence"/>
</dbReference>
<feature type="transmembrane region" description="Helical" evidence="2">
    <location>
        <begin position="176"/>
        <end position="193"/>
    </location>
</feature>
<reference evidence="3" key="1">
    <citation type="journal article" date="2020" name="mSystems">
        <title>Genome- and Community-Level Interaction Insights into Carbon Utilization and Element Cycling Functions of Hydrothermarchaeota in Hydrothermal Sediment.</title>
        <authorList>
            <person name="Zhou Z."/>
            <person name="Liu Y."/>
            <person name="Xu W."/>
            <person name="Pan J."/>
            <person name="Luo Z.H."/>
            <person name="Li M."/>
        </authorList>
    </citation>
    <scope>NUCLEOTIDE SEQUENCE [LARGE SCALE GENOMIC DNA]</scope>
    <source>
        <strain evidence="3">HyVt-456</strain>
    </source>
</reference>
<sequence>MMSSQQNGDNRYLHTRLARIERRLQRLEEQMGLSSAQGGEAMEEPSALPPDDARDQDALEYKIGSYWLAKIGIVVLAFGIVFLLTLPYEGLPSYLPSLSGYVITGIILALSHYWRHSFSFMSRYLLGCALVLIYFATLRLHFLSENPVIGNMGVAVTLLLLVVFINLYISQKRQSVYLTSVSLILGYCTVILANNAYATFMLITLFTLVTVYMSHRFQWRHLLFLGIFLSYFTHLNWYLNNPFHTSQLQLLSEPAFNVFFLLLYAFIFSLANYFRKKGIAEDELLIETTILNGLCAFTLFFFITLLTFRGSLFINHLIAALFFLTLATAFWIREKSKYSTFVYATIGFMALSVSIISHFPYPAFFIYLCWQSLLVVVAAIWFRSKIIIVANLVIYLIIFLAYILSVREVSAVSISFGIVALLSARIMNWQKHRLEIKTEFMRNTYLASAFIVFPYALYHSVPTGYVGLSWVAVAIFYYALSLILHNKKYRWMALFTLMLTVLFVFIIGIARLEPVYRMASFIVLGTVLLAISLFYTKRNTKPSTHVSEGEKKK</sequence>
<feature type="transmembrane region" description="Helical" evidence="2">
    <location>
        <begin position="365"/>
        <end position="382"/>
    </location>
</feature>
<feature type="region of interest" description="Disordered" evidence="1">
    <location>
        <begin position="34"/>
        <end position="53"/>
    </location>
</feature>
<feature type="transmembrane region" description="Helical" evidence="2">
    <location>
        <begin position="254"/>
        <end position="273"/>
    </location>
</feature>
<evidence type="ECO:0000256" key="2">
    <source>
        <dbReference type="SAM" id="Phobius"/>
    </source>
</evidence>
<name>A0A7V1PTS7_CALAY</name>
<dbReference type="PANTHER" id="PTHR38434:SF1">
    <property type="entry name" value="BLL2549 PROTEIN"/>
    <property type="match status" value="1"/>
</dbReference>
<comment type="caution">
    <text evidence="3">The sequence shown here is derived from an EMBL/GenBank/DDBJ whole genome shotgun (WGS) entry which is preliminary data.</text>
</comment>
<feature type="transmembrane region" description="Helical" evidence="2">
    <location>
        <begin position="410"/>
        <end position="428"/>
    </location>
</feature>
<keyword evidence="2" id="KW-1133">Transmembrane helix</keyword>
<feature type="transmembrane region" description="Helical" evidence="2">
    <location>
        <begin position="285"/>
        <end position="306"/>
    </location>
</feature>
<feature type="transmembrane region" description="Helical" evidence="2">
    <location>
        <begin position="124"/>
        <end position="142"/>
    </location>
</feature>
<gene>
    <name evidence="3" type="ORF">ENJ10_00395</name>
</gene>
<feature type="transmembrane region" description="Helical" evidence="2">
    <location>
        <begin position="199"/>
        <end position="215"/>
    </location>
</feature>
<evidence type="ECO:0000256" key="1">
    <source>
        <dbReference type="SAM" id="MobiDB-lite"/>
    </source>
</evidence>
<protein>
    <submittedName>
        <fullName evidence="3">DUF2339 domain-containing protein</fullName>
    </submittedName>
</protein>
<feature type="transmembrane region" description="Helical" evidence="2">
    <location>
        <begin position="491"/>
        <end position="510"/>
    </location>
</feature>
<keyword evidence="2" id="KW-0812">Transmembrane</keyword>
<organism evidence="3">
    <name type="scientific">Caldithrix abyssi</name>
    <dbReference type="NCBI Taxonomy" id="187145"/>
    <lineage>
        <taxon>Bacteria</taxon>
        <taxon>Pseudomonadati</taxon>
        <taxon>Calditrichota</taxon>
        <taxon>Calditrichia</taxon>
        <taxon>Calditrichales</taxon>
        <taxon>Calditrichaceae</taxon>
        <taxon>Caldithrix</taxon>
    </lineage>
</organism>
<feature type="transmembrane region" description="Helical" evidence="2">
    <location>
        <begin position="312"/>
        <end position="332"/>
    </location>
</feature>